<accession>A0A6P8SNZ3</accession>
<evidence type="ECO:0000256" key="1">
    <source>
        <dbReference type="SAM" id="MobiDB-lite"/>
    </source>
</evidence>
<dbReference type="InParanoid" id="A0A6P8SNZ3"/>
<evidence type="ECO:0000313" key="3">
    <source>
        <dbReference type="RefSeq" id="XP_033816701.1"/>
    </source>
</evidence>
<organism evidence="2 3">
    <name type="scientific">Geotrypetes seraphini</name>
    <name type="common">Gaboon caecilian</name>
    <name type="synonym">Caecilia seraphini</name>
    <dbReference type="NCBI Taxonomy" id="260995"/>
    <lineage>
        <taxon>Eukaryota</taxon>
        <taxon>Metazoa</taxon>
        <taxon>Chordata</taxon>
        <taxon>Craniata</taxon>
        <taxon>Vertebrata</taxon>
        <taxon>Euteleostomi</taxon>
        <taxon>Amphibia</taxon>
        <taxon>Gymnophiona</taxon>
        <taxon>Geotrypetes</taxon>
    </lineage>
</organism>
<dbReference type="RefSeq" id="XP_033816701.1">
    <property type="nucleotide sequence ID" value="XM_033960810.1"/>
</dbReference>
<dbReference type="Proteomes" id="UP000515159">
    <property type="component" value="Chromosome 1"/>
</dbReference>
<sequence length="519" mass="57734">MILKVLVQGERSSTSPEGFIDILPVLQVEDLKKKARELRLHHLAWVQSMQNNLDNIPASGLAYFLPSHRVSNPPPPVLQQHSSRHSLLPQPSDHQHQDSPASYHLIGSPIPLLLCCSSTQAATHYYLNHLTTRIRTCLLSVISSGLQSSYDWFSLCLSLSPGRRLVLRIPHNCIFFPLQPPVLQQHSIHHSLLPQPSDHQHQDLPASCHLIGSPILLLLCCSSTQAATHYYLSHLTTSIRTCLLPVISSGLQSSCKWLSLSPGPRLVLPIPYNCVFFPLQPPVLQQHSSRHSLLLQPSDHQHQDLPASCHLIGSPIFLILCCSSTQAATHYYLSHLTTSIRTCLLPAISSGLQSSSSCIRTTTCSSHLTNEQQDSPASHRLISHIWTWHASSPSIIRKIGSRREELQDSHPPRKPRVIIRKSLPPEGLGRGCRLINLRTQFLESQKQQELGEDRSQRSGLRALNVSQTAESMELIEAGEDMSLGLLEEPQDMELEANAETITELPSEAQLMEICCARGK</sequence>
<keyword evidence="2" id="KW-1185">Reference proteome</keyword>
<gene>
    <name evidence="3" type="primary">LOC117367829</name>
</gene>
<dbReference type="GeneID" id="117367829"/>
<evidence type="ECO:0000313" key="2">
    <source>
        <dbReference type="Proteomes" id="UP000515159"/>
    </source>
</evidence>
<proteinExistence type="predicted"/>
<name>A0A6P8SNZ3_GEOSA</name>
<reference evidence="3" key="1">
    <citation type="submission" date="2025-08" db="UniProtKB">
        <authorList>
            <consortium name="RefSeq"/>
        </authorList>
    </citation>
    <scope>IDENTIFICATION</scope>
</reference>
<protein>
    <submittedName>
        <fullName evidence="3">Uncharacterized protein LOC117367829</fullName>
    </submittedName>
</protein>
<dbReference type="AlphaFoldDB" id="A0A6P8SNZ3"/>
<dbReference type="KEGG" id="gsh:117367829"/>
<feature type="region of interest" description="Disordered" evidence="1">
    <location>
        <begin position="74"/>
        <end position="100"/>
    </location>
</feature>